<keyword evidence="2" id="KW-0812">Transmembrane</keyword>
<dbReference type="EMBL" id="ML977521">
    <property type="protein sequence ID" value="KAF2123828.1"/>
    <property type="molecule type" value="Genomic_DNA"/>
</dbReference>
<evidence type="ECO:0000256" key="2">
    <source>
        <dbReference type="SAM" id="Phobius"/>
    </source>
</evidence>
<feature type="region of interest" description="Disordered" evidence="1">
    <location>
        <begin position="244"/>
        <end position="285"/>
    </location>
</feature>
<dbReference type="PANTHER" id="PTHR42109:SF2">
    <property type="entry name" value="INTEGRAL MEMBRANE PROTEIN"/>
    <property type="match status" value="1"/>
</dbReference>
<accession>A0A6A5ZZH1</accession>
<dbReference type="PANTHER" id="PTHR42109">
    <property type="entry name" value="UNPLACED GENOMIC SCAFFOLD UM_SCAF_CONTIG_1.265, WHOLE GENOME SHOTGUN SEQUENCE"/>
    <property type="match status" value="1"/>
</dbReference>
<feature type="transmembrane region" description="Helical" evidence="2">
    <location>
        <begin position="215"/>
        <end position="237"/>
    </location>
</feature>
<feature type="transmembrane region" description="Helical" evidence="2">
    <location>
        <begin position="39"/>
        <end position="60"/>
    </location>
</feature>
<proteinExistence type="predicted"/>
<dbReference type="AlphaFoldDB" id="A0A6A5ZZH1"/>
<keyword evidence="2" id="KW-1133">Transmembrane helix</keyword>
<feature type="transmembrane region" description="Helical" evidence="2">
    <location>
        <begin position="178"/>
        <end position="195"/>
    </location>
</feature>
<evidence type="ECO:0000313" key="4">
    <source>
        <dbReference type="EMBL" id="KAF2123828.1"/>
    </source>
</evidence>
<dbReference type="InterPro" id="IPR056119">
    <property type="entry name" value="DUF7702"/>
</dbReference>
<keyword evidence="5" id="KW-1185">Reference proteome</keyword>
<feature type="domain" description="DUF7702" evidence="3">
    <location>
        <begin position="11"/>
        <end position="233"/>
    </location>
</feature>
<dbReference type="Pfam" id="PF24800">
    <property type="entry name" value="DUF7702"/>
    <property type="match status" value="1"/>
</dbReference>
<dbReference type="Proteomes" id="UP000799771">
    <property type="component" value="Unassembled WGS sequence"/>
</dbReference>
<feature type="transmembrane region" description="Helical" evidence="2">
    <location>
        <begin position="109"/>
        <end position="128"/>
    </location>
</feature>
<name>A0A6A5ZZH1_9PLEO</name>
<evidence type="ECO:0000256" key="1">
    <source>
        <dbReference type="SAM" id="MobiDB-lite"/>
    </source>
</evidence>
<organism evidence="4 5">
    <name type="scientific">Dothidotthia symphoricarpi CBS 119687</name>
    <dbReference type="NCBI Taxonomy" id="1392245"/>
    <lineage>
        <taxon>Eukaryota</taxon>
        <taxon>Fungi</taxon>
        <taxon>Dikarya</taxon>
        <taxon>Ascomycota</taxon>
        <taxon>Pezizomycotina</taxon>
        <taxon>Dothideomycetes</taxon>
        <taxon>Pleosporomycetidae</taxon>
        <taxon>Pleosporales</taxon>
        <taxon>Dothidotthiaceae</taxon>
        <taxon>Dothidotthia</taxon>
    </lineage>
</organism>
<feature type="compositionally biased region" description="Low complexity" evidence="1">
    <location>
        <begin position="257"/>
        <end position="269"/>
    </location>
</feature>
<evidence type="ECO:0000313" key="5">
    <source>
        <dbReference type="Proteomes" id="UP000799771"/>
    </source>
</evidence>
<dbReference type="RefSeq" id="XP_033518222.1">
    <property type="nucleotide sequence ID" value="XM_033666331.1"/>
</dbReference>
<protein>
    <recommendedName>
        <fullName evidence="3">DUF7702 domain-containing protein</fullName>
    </recommendedName>
</protein>
<dbReference type="OrthoDB" id="2560628at2759"/>
<evidence type="ECO:0000259" key="3">
    <source>
        <dbReference type="Pfam" id="PF24800"/>
    </source>
</evidence>
<sequence length="285" mass="31575">MSSGSGDTFGFRHGLAIAQLVCFSPAILYVWSFRSTGRIGSFCIGVFSILRVVGASTKLASLSSDSSSLRTTNFVCESLGIILLTFLYLEFPKRINQTVPLLSKWYFRAVSIFMLFDIGLSIGGYVTMAGRKDNVLIPTGWTIASSVVVAFVFCYTIGLFIWFWLAKSRHLYSQIEDRLLLAPAICILPLLIRHVEPLIFVGTSDLFWNQVVGNGFVYLFMILIPEVVIITVSIWCIRGVEPLPQESKNTGGEGHLELSSSASRSEPPSGQGPPERHQLRRRVTP</sequence>
<reference evidence="4" key="1">
    <citation type="journal article" date="2020" name="Stud. Mycol.">
        <title>101 Dothideomycetes genomes: a test case for predicting lifestyles and emergence of pathogens.</title>
        <authorList>
            <person name="Haridas S."/>
            <person name="Albert R."/>
            <person name="Binder M."/>
            <person name="Bloem J."/>
            <person name="Labutti K."/>
            <person name="Salamov A."/>
            <person name="Andreopoulos B."/>
            <person name="Baker S."/>
            <person name="Barry K."/>
            <person name="Bills G."/>
            <person name="Bluhm B."/>
            <person name="Cannon C."/>
            <person name="Castanera R."/>
            <person name="Culley D."/>
            <person name="Daum C."/>
            <person name="Ezra D."/>
            <person name="Gonzalez J."/>
            <person name="Henrissat B."/>
            <person name="Kuo A."/>
            <person name="Liang C."/>
            <person name="Lipzen A."/>
            <person name="Lutzoni F."/>
            <person name="Magnuson J."/>
            <person name="Mondo S."/>
            <person name="Nolan M."/>
            <person name="Ohm R."/>
            <person name="Pangilinan J."/>
            <person name="Park H.-J."/>
            <person name="Ramirez L."/>
            <person name="Alfaro M."/>
            <person name="Sun H."/>
            <person name="Tritt A."/>
            <person name="Yoshinaga Y."/>
            <person name="Zwiers L.-H."/>
            <person name="Turgeon B."/>
            <person name="Goodwin S."/>
            <person name="Spatafora J."/>
            <person name="Crous P."/>
            <person name="Grigoriev I."/>
        </authorList>
    </citation>
    <scope>NUCLEOTIDE SEQUENCE</scope>
    <source>
        <strain evidence="4">CBS 119687</strain>
    </source>
</reference>
<feature type="transmembrane region" description="Helical" evidence="2">
    <location>
        <begin position="140"/>
        <end position="166"/>
    </location>
</feature>
<feature type="transmembrane region" description="Helical" evidence="2">
    <location>
        <begin position="72"/>
        <end position="89"/>
    </location>
</feature>
<keyword evidence="2" id="KW-0472">Membrane</keyword>
<gene>
    <name evidence="4" type="ORF">P153DRAFT_351308</name>
</gene>
<feature type="transmembrane region" description="Helical" evidence="2">
    <location>
        <begin position="12"/>
        <end position="32"/>
    </location>
</feature>
<dbReference type="GeneID" id="54406763"/>